<keyword evidence="3" id="KW-1185">Reference proteome</keyword>
<evidence type="ECO:0000313" key="2">
    <source>
        <dbReference type="EMBL" id="QEW03818.1"/>
    </source>
</evidence>
<accession>A0A5J6L5I3</accession>
<dbReference type="Pfam" id="PF06013">
    <property type="entry name" value="WXG100"/>
    <property type="match status" value="1"/>
</dbReference>
<name>A0A5J5J913_9MICO</name>
<organism evidence="2 3">
    <name type="scientific">Microbacterium lushaniae</name>
    <dbReference type="NCBI Taxonomy" id="2614639"/>
    <lineage>
        <taxon>Bacteria</taxon>
        <taxon>Bacillati</taxon>
        <taxon>Actinomycetota</taxon>
        <taxon>Actinomycetes</taxon>
        <taxon>Micrococcales</taxon>
        <taxon>Microbacteriaceae</taxon>
        <taxon>Microbacterium</taxon>
    </lineage>
</organism>
<gene>
    <name evidence="2" type="ORF">F6J85_12450</name>
</gene>
<evidence type="ECO:0000256" key="1">
    <source>
        <dbReference type="RuleBase" id="RU362001"/>
    </source>
</evidence>
<dbReference type="InterPro" id="IPR036689">
    <property type="entry name" value="ESAT-6-like_sf"/>
</dbReference>
<dbReference type="KEGG" id="mlz:F6J85_12450"/>
<sequence>MAVFSVDSDAVFTASGAIRATVDRLESESAALLSQLTQLQGSWTGAASAAFSGVVERWRATQREVAAALAEIDGALTVAGRQYAEVEQASTSLFR</sequence>
<dbReference type="Gene3D" id="1.10.287.1060">
    <property type="entry name" value="ESAT-6-like"/>
    <property type="match status" value="1"/>
</dbReference>
<evidence type="ECO:0000313" key="3">
    <source>
        <dbReference type="Proteomes" id="UP000325516"/>
    </source>
</evidence>
<dbReference type="NCBIfam" id="TIGR03930">
    <property type="entry name" value="WXG100_ESAT6"/>
    <property type="match status" value="1"/>
</dbReference>
<protein>
    <recommendedName>
        <fullName evidence="1">ESAT-6-like protein</fullName>
    </recommendedName>
</protein>
<dbReference type="InterPro" id="IPR010310">
    <property type="entry name" value="T7SS_ESAT-6-like"/>
</dbReference>
<reference evidence="3" key="1">
    <citation type="submission" date="2019-09" db="EMBL/GenBank/DDBJ databases">
        <title>Mumia zhuanghuii sp. nov. isolated from the intestinal contents of plateau pika (Ochotona curzoniae) in the Qinghai-Tibet plateau of China.</title>
        <authorList>
            <person name="Tian Z."/>
        </authorList>
    </citation>
    <scope>NUCLEOTIDE SEQUENCE [LARGE SCALE GENOMIC DNA]</scope>
    <source>
        <strain evidence="3">L-031</strain>
    </source>
</reference>
<proteinExistence type="inferred from homology"/>
<dbReference type="SUPFAM" id="SSF140453">
    <property type="entry name" value="EsxAB dimer-like"/>
    <property type="match status" value="1"/>
</dbReference>
<accession>A0A5J5J913</accession>
<dbReference type="AlphaFoldDB" id="A0A5J5J913"/>
<dbReference type="EMBL" id="CP044232">
    <property type="protein sequence ID" value="QEW03818.1"/>
    <property type="molecule type" value="Genomic_DNA"/>
</dbReference>
<comment type="similarity">
    <text evidence="1">Belongs to the WXG100 family.</text>
</comment>
<dbReference type="Proteomes" id="UP000325516">
    <property type="component" value="Chromosome"/>
</dbReference>